<name>A0A396RZJ9_9PSED</name>
<dbReference type="AlphaFoldDB" id="A0A396RZJ9"/>
<keyword evidence="3" id="KW-1185">Reference proteome</keyword>
<proteinExistence type="predicted"/>
<organism evidence="2 3">
    <name type="scientific">Pseudomonas jilinensis</name>
    <dbReference type="NCBI Taxonomy" id="2078689"/>
    <lineage>
        <taxon>Bacteria</taxon>
        <taxon>Pseudomonadati</taxon>
        <taxon>Pseudomonadota</taxon>
        <taxon>Gammaproteobacteria</taxon>
        <taxon>Pseudomonadales</taxon>
        <taxon>Pseudomonadaceae</taxon>
        <taxon>Pseudomonas</taxon>
    </lineage>
</organism>
<accession>A0A396RZJ9</accession>
<evidence type="ECO:0000256" key="1">
    <source>
        <dbReference type="SAM" id="MobiDB-lite"/>
    </source>
</evidence>
<dbReference type="RefSeq" id="WP_119700895.1">
    <property type="nucleotide sequence ID" value="NZ_QJSA01000004.1"/>
</dbReference>
<dbReference type="EMBL" id="QJSA01000004">
    <property type="protein sequence ID" value="RHW21899.1"/>
    <property type="molecule type" value="Genomic_DNA"/>
</dbReference>
<evidence type="ECO:0000313" key="3">
    <source>
        <dbReference type="Proteomes" id="UP000265745"/>
    </source>
</evidence>
<comment type="caution">
    <text evidence="2">The sequence shown here is derived from an EMBL/GenBank/DDBJ whole genome shotgun (WGS) entry which is preliminary data.</text>
</comment>
<gene>
    <name evidence="2" type="ORF">C2846_05400</name>
</gene>
<dbReference type="Proteomes" id="UP000265745">
    <property type="component" value="Unassembled WGS sequence"/>
</dbReference>
<sequence>MDNQSTYSSPRSIAASILAQPDVERQRELFRQCPEHLRALVREHVRSSQALAEAKRKPKPQSTQTSPITPPQYTPVPRLSDLPRSAPEVARGHLQSLRSALAQGRSHA</sequence>
<feature type="region of interest" description="Disordered" evidence="1">
    <location>
        <begin position="47"/>
        <end position="108"/>
    </location>
</feature>
<reference evidence="2 3" key="1">
    <citation type="submission" date="2018-06" db="EMBL/GenBank/DDBJ databases">
        <title>Pseudomonas jilinensis sp. nov., isolated from the production water of Jilin Oilfield in China.</title>
        <authorList>
            <person name="Wang J."/>
        </authorList>
    </citation>
    <scope>NUCLEOTIDE SEQUENCE [LARGE SCALE GENOMIC DNA]</scope>
    <source>
        <strain evidence="2 3">JS15-10A1</strain>
    </source>
</reference>
<protein>
    <submittedName>
        <fullName evidence="2">Uncharacterized protein</fullName>
    </submittedName>
</protein>
<evidence type="ECO:0000313" key="2">
    <source>
        <dbReference type="EMBL" id="RHW21899.1"/>
    </source>
</evidence>